<dbReference type="Pfam" id="PF03080">
    <property type="entry name" value="Neprosin"/>
    <property type="match status" value="1"/>
</dbReference>
<dbReference type="Proteomes" id="UP000184096">
    <property type="component" value="Chromosome I"/>
</dbReference>
<dbReference type="PROSITE" id="PS52045">
    <property type="entry name" value="NEPROSIN_PEP_CD"/>
    <property type="match status" value="1"/>
</dbReference>
<proteinExistence type="predicted"/>
<dbReference type="InterPro" id="IPR004314">
    <property type="entry name" value="Neprosin"/>
</dbReference>
<feature type="region of interest" description="Disordered" evidence="1">
    <location>
        <begin position="1"/>
        <end position="70"/>
    </location>
</feature>
<evidence type="ECO:0000259" key="2">
    <source>
        <dbReference type="PROSITE" id="PS52045"/>
    </source>
</evidence>
<keyword evidence="4" id="KW-1185">Reference proteome</keyword>
<evidence type="ECO:0000256" key="1">
    <source>
        <dbReference type="SAM" id="MobiDB-lite"/>
    </source>
</evidence>
<dbReference type="EMBL" id="LT670849">
    <property type="protein sequence ID" value="SHN73488.1"/>
    <property type="molecule type" value="Genomic_DNA"/>
</dbReference>
<evidence type="ECO:0000313" key="3">
    <source>
        <dbReference type="EMBL" id="SHN73488.1"/>
    </source>
</evidence>
<organism evidence="3 4">
    <name type="scientific">Bradyrhizobium erythrophlei</name>
    <dbReference type="NCBI Taxonomy" id="1437360"/>
    <lineage>
        <taxon>Bacteria</taxon>
        <taxon>Pseudomonadati</taxon>
        <taxon>Pseudomonadota</taxon>
        <taxon>Alphaproteobacteria</taxon>
        <taxon>Hyphomicrobiales</taxon>
        <taxon>Nitrobacteraceae</taxon>
        <taxon>Bradyrhizobium</taxon>
    </lineage>
</organism>
<feature type="compositionally biased region" description="Polar residues" evidence="1">
    <location>
        <begin position="54"/>
        <end position="67"/>
    </location>
</feature>
<gene>
    <name evidence="3" type="ORF">SAMN05444170_2490</name>
</gene>
<evidence type="ECO:0000313" key="4">
    <source>
        <dbReference type="Proteomes" id="UP000184096"/>
    </source>
</evidence>
<sequence length="332" mass="36039">MTSDGSVATQTPSFGQPVCPDGQIPVFTPPANSALTIRQNGTPGNRPLKGNPLLQPQSSTSVPSPGQQGPAVFREFSEVYGERARVPEKPPANPSPNCQGKMDDGSCYYYGSAGLWRNVTGGGMTTSVNRPRYVETKGQGHSLNEIAVQGGTKADNIAEVGWIVSTDFNGDADPHIFVFHWVDGIGKGYDGYGWVQFSNRYYPTQNISALVGREIYVGYVLYKGNWWAWFDGDWLGYFPESLWGTNFGTATLVQWFGEVATDNGVPPQIEMGDGKLPPPPTAAHMFNVCDVDVTAWTCFVRNDQQISPPAAPKFYSISQTGFGDLRYGGPGQ</sequence>
<reference evidence="4" key="1">
    <citation type="submission" date="2016-11" db="EMBL/GenBank/DDBJ databases">
        <authorList>
            <person name="Varghese N."/>
            <person name="Submissions S."/>
        </authorList>
    </citation>
    <scope>NUCLEOTIDE SEQUENCE [LARGE SCALE GENOMIC DNA]</scope>
    <source>
        <strain evidence="4">GAS401</strain>
    </source>
</reference>
<dbReference type="PANTHER" id="PTHR31589">
    <property type="entry name" value="PROTEIN, PUTATIVE (DUF239)-RELATED-RELATED"/>
    <property type="match status" value="1"/>
</dbReference>
<dbReference type="AlphaFoldDB" id="A0A1M7TS40"/>
<protein>
    <recommendedName>
        <fullName evidence="2">Neprosin PEP catalytic domain-containing protein</fullName>
    </recommendedName>
</protein>
<dbReference type="PANTHER" id="PTHR31589:SF110">
    <property type="entry name" value="PROTEIN, PUTATIVE (DUF239)-RELATED"/>
    <property type="match status" value="1"/>
</dbReference>
<dbReference type="InterPro" id="IPR053168">
    <property type="entry name" value="Glutamic_endopeptidase"/>
</dbReference>
<accession>A0A1M7TS40</accession>
<feature type="compositionally biased region" description="Polar residues" evidence="1">
    <location>
        <begin position="30"/>
        <end position="43"/>
    </location>
</feature>
<feature type="domain" description="Neprosin PEP catalytic" evidence="2">
    <location>
        <begin position="100"/>
        <end position="332"/>
    </location>
</feature>
<feature type="compositionally biased region" description="Polar residues" evidence="1">
    <location>
        <begin position="1"/>
        <end position="14"/>
    </location>
</feature>
<name>A0A1M7TS40_9BRAD</name>